<evidence type="ECO:0000256" key="3">
    <source>
        <dbReference type="ARBA" id="ARBA00072052"/>
    </source>
</evidence>
<evidence type="ECO:0000313" key="6">
    <source>
        <dbReference type="Proteomes" id="UP000775872"/>
    </source>
</evidence>
<dbReference type="SUPFAM" id="SSF101278">
    <property type="entry name" value="N-terminal domain of adenylylcyclase associated protein, CAP"/>
    <property type="match status" value="1"/>
</dbReference>
<comment type="similarity">
    <text evidence="1">Belongs to the CAP family.</text>
</comment>
<dbReference type="Pfam" id="PF21938">
    <property type="entry name" value="CAP_N"/>
    <property type="match status" value="1"/>
</dbReference>
<dbReference type="FunFam" id="1.25.40.330:FF:000001">
    <property type="entry name" value="Adenylyl cyclase-associated protein"/>
    <property type="match status" value="1"/>
</dbReference>
<dbReference type="EMBL" id="CABFOC020000013">
    <property type="protein sequence ID" value="CAH0045953.1"/>
    <property type="molecule type" value="Genomic_DNA"/>
</dbReference>
<evidence type="ECO:0000256" key="1">
    <source>
        <dbReference type="ARBA" id="ARBA00007659"/>
    </source>
</evidence>
<dbReference type="InterPro" id="IPR018106">
    <property type="entry name" value="CAP_CS_N"/>
</dbReference>
<evidence type="ECO:0000256" key="2">
    <source>
        <dbReference type="ARBA" id="ARBA00054756"/>
    </source>
</evidence>
<keyword evidence="6" id="KW-1185">Reference proteome</keyword>
<dbReference type="GO" id="GO:0008179">
    <property type="term" value="F:adenylate cyclase binding"/>
    <property type="evidence" value="ECO:0007669"/>
    <property type="project" value="TreeGrafter"/>
</dbReference>
<gene>
    <name evidence="5" type="ORF">CSOL1703_00012586</name>
</gene>
<comment type="function">
    <text evidence="2">The N-terminal domain binds to adenylyl cyclase, thereby enabling adenylyl cyclase to be activated by upstream regulatory signals, such as Ras. The C-terminal domain is required for normal cellular morphology and growth control.</text>
</comment>
<dbReference type="InterPro" id="IPR013992">
    <property type="entry name" value="Adenylate_cyclase-assoc_CAP_N"/>
</dbReference>
<accession>A0A9N9W6L2</accession>
<dbReference type="InterPro" id="IPR053950">
    <property type="entry name" value="CAP_N"/>
</dbReference>
<dbReference type="PROSITE" id="PS01088">
    <property type="entry name" value="CAP_1"/>
    <property type="match status" value="1"/>
</dbReference>
<dbReference type="PANTHER" id="PTHR10652">
    <property type="entry name" value="ADENYLYL CYCLASE-ASSOCIATED PROTEIN"/>
    <property type="match status" value="1"/>
</dbReference>
<comment type="caution">
    <text evidence="5">The sequence shown here is derived from an EMBL/GenBank/DDBJ whole genome shotgun (WGS) entry which is preliminary data.</text>
</comment>
<evidence type="ECO:0000313" key="5">
    <source>
        <dbReference type="EMBL" id="CAH0045953.1"/>
    </source>
</evidence>
<proteinExistence type="inferred from homology"/>
<dbReference type="Pfam" id="PF01213">
    <property type="entry name" value="CAP_N-CM"/>
    <property type="match status" value="1"/>
</dbReference>
<evidence type="ECO:0000259" key="4">
    <source>
        <dbReference type="Pfam" id="PF21938"/>
    </source>
</evidence>
<dbReference type="GO" id="GO:0003779">
    <property type="term" value="F:actin binding"/>
    <property type="evidence" value="ECO:0007669"/>
    <property type="project" value="InterPro"/>
</dbReference>
<sequence length="263" mass="28755">MAVNNLYNIATLIKRLEAVASRLEDVASSTASLGLHPGEADIVRDIATVLAPISTNPPEPQRQFSGAALARPPEDLPVDVTLFDTFVQTGIDPFLELSQKIGGVVAEQATLLKKGFDAQRRILLIISQAKKPHGDKAAEKAYGNLLQPIEDVISSIRRIQQENRGTSAFNMLSTVADGSFALTWTAVESRPWKQAEESLTMAHFFGNKVLKEHPRGSLEAQWVETFYALFTELASFLREAYPYGITWNSQGDALGSVVTRDAA</sequence>
<name>A0A9N9W6L2_9HYPO</name>
<protein>
    <recommendedName>
        <fullName evidence="3">Adenylyl cyclase-associated protein</fullName>
    </recommendedName>
</protein>
<feature type="domain" description="CAP N-terminal" evidence="4">
    <location>
        <begin position="83"/>
        <end position="244"/>
    </location>
</feature>
<dbReference type="Gene3D" id="1.25.40.330">
    <property type="entry name" value="Adenylate cyclase-associated CAP, N-terminal domain"/>
    <property type="match status" value="1"/>
</dbReference>
<organism evidence="5 6">
    <name type="scientific">Clonostachys solani</name>
    <dbReference type="NCBI Taxonomy" id="160281"/>
    <lineage>
        <taxon>Eukaryota</taxon>
        <taxon>Fungi</taxon>
        <taxon>Dikarya</taxon>
        <taxon>Ascomycota</taxon>
        <taxon>Pezizomycotina</taxon>
        <taxon>Sordariomycetes</taxon>
        <taxon>Hypocreomycetidae</taxon>
        <taxon>Hypocreales</taxon>
        <taxon>Bionectriaceae</taxon>
        <taxon>Clonostachys</taxon>
    </lineage>
</organism>
<dbReference type="PANTHER" id="PTHR10652:SF0">
    <property type="entry name" value="ADENYLYL CYCLASE-ASSOCIATED PROTEIN"/>
    <property type="match status" value="1"/>
</dbReference>
<dbReference type="AlphaFoldDB" id="A0A9N9W6L2"/>
<reference evidence="5" key="1">
    <citation type="submission" date="2021-10" db="EMBL/GenBank/DDBJ databases">
        <authorList>
            <person name="Piombo E."/>
        </authorList>
    </citation>
    <scope>NUCLEOTIDE SEQUENCE</scope>
</reference>
<dbReference type="OrthoDB" id="77251at2759"/>
<dbReference type="GO" id="GO:0007015">
    <property type="term" value="P:actin filament organization"/>
    <property type="evidence" value="ECO:0007669"/>
    <property type="project" value="TreeGrafter"/>
</dbReference>
<dbReference type="Proteomes" id="UP000775872">
    <property type="component" value="Unassembled WGS sequence"/>
</dbReference>
<dbReference type="InterPro" id="IPR001837">
    <property type="entry name" value="Adenylate_cyclase-assoc_CAP"/>
</dbReference>
<dbReference type="GO" id="GO:0005737">
    <property type="term" value="C:cytoplasm"/>
    <property type="evidence" value="ECO:0007669"/>
    <property type="project" value="TreeGrafter"/>
</dbReference>
<dbReference type="InterPro" id="IPR036222">
    <property type="entry name" value="CAP_N_sf"/>
</dbReference>
<dbReference type="GO" id="GO:0019933">
    <property type="term" value="P:cAMP-mediated signaling"/>
    <property type="evidence" value="ECO:0007669"/>
    <property type="project" value="TreeGrafter"/>
</dbReference>